<dbReference type="InterPro" id="IPR029069">
    <property type="entry name" value="HotDog_dom_sf"/>
</dbReference>
<dbReference type="Proteomes" id="UP001176521">
    <property type="component" value="Unassembled WGS sequence"/>
</dbReference>
<sequence>MLWGQHLATYIEDEQRRTDILRGTGVSFILGGINVRYRRPLLYPDTVLIAQTVALPISEDRFTIQAIAYSVNQGAVASSGDQLCVMYDYVKLKKCPIPEDLRQVMEEQGRRTAAGQQQTQPQSGSATPKA</sequence>
<comment type="caution">
    <text evidence="2">The sequence shown here is derived from an EMBL/GenBank/DDBJ whole genome shotgun (WGS) entry which is preliminary data.</text>
</comment>
<dbReference type="Gene3D" id="3.10.129.10">
    <property type="entry name" value="Hotdog Thioesterase"/>
    <property type="match status" value="1"/>
</dbReference>
<feature type="region of interest" description="Disordered" evidence="1">
    <location>
        <begin position="103"/>
        <end position="130"/>
    </location>
</feature>
<dbReference type="SUPFAM" id="SSF54637">
    <property type="entry name" value="Thioesterase/thiol ester dehydrase-isomerase"/>
    <property type="match status" value="1"/>
</dbReference>
<evidence type="ECO:0000313" key="3">
    <source>
        <dbReference type="Proteomes" id="UP001176521"/>
    </source>
</evidence>
<proteinExistence type="predicted"/>
<accession>A0AAN6GFK0</accession>
<dbReference type="AlphaFoldDB" id="A0AAN6GFK0"/>
<evidence type="ECO:0000256" key="1">
    <source>
        <dbReference type="SAM" id="MobiDB-lite"/>
    </source>
</evidence>
<dbReference type="EMBL" id="JAPDMQ010000041">
    <property type="protein sequence ID" value="KAK0538692.1"/>
    <property type="molecule type" value="Genomic_DNA"/>
</dbReference>
<feature type="compositionally biased region" description="Polar residues" evidence="1">
    <location>
        <begin position="114"/>
        <end position="130"/>
    </location>
</feature>
<protein>
    <recommendedName>
        <fullName evidence="4">Thioesterase domain-containing protein</fullName>
    </recommendedName>
</protein>
<evidence type="ECO:0000313" key="2">
    <source>
        <dbReference type="EMBL" id="KAK0538692.1"/>
    </source>
</evidence>
<keyword evidence="3" id="KW-1185">Reference proteome</keyword>
<dbReference type="Pfam" id="PF13279">
    <property type="entry name" value="4HBT_2"/>
    <property type="match status" value="1"/>
</dbReference>
<organism evidence="2 3">
    <name type="scientific">Tilletia horrida</name>
    <dbReference type="NCBI Taxonomy" id="155126"/>
    <lineage>
        <taxon>Eukaryota</taxon>
        <taxon>Fungi</taxon>
        <taxon>Dikarya</taxon>
        <taxon>Basidiomycota</taxon>
        <taxon>Ustilaginomycotina</taxon>
        <taxon>Exobasidiomycetes</taxon>
        <taxon>Tilletiales</taxon>
        <taxon>Tilletiaceae</taxon>
        <taxon>Tilletia</taxon>
    </lineage>
</organism>
<gene>
    <name evidence="2" type="ORF">OC842_001215</name>
</gene>
<reference evidence="2" key="1">
    <citation type="journal article" date="2023" name="PhytoFront">
        <title>Draft Genome Resources of Seven Strains of Tilletia horrida, Causal Agent of Kernel Smut of Rice.</title>
        <authorList>
            <person name="Khanal S."/>
            <person name="Antony Babu S."/>
            <person name="Zhou X.G."/>
        </authorList>
    </citation>
    <scope>NUCLEOTIDE SEQUENCE</scope>
    <source>
        <strain evidence="2">TX3</strain>
    </source>
</reference>
<evidence type="ECO:0008006" key="4">
    <source>
        <dbReference type="Google" id="ProtNLM"/>
    </source>
</evidence>
<name>A0AAN6GFK0_9BASI</name>